<feature type="region of interest" description="Disordered" evidence="1">
    <location>
        <begin position="406"/>
        <end position="441"/>
    </location>
</feature>
<organism evidence="3 4">
    <name type="scientific">Linnemannia gamsii</name>
    <dbReference type="NCBI Taxonomy" id="64522"/>
    <lineage>
        <taxon>Eukaryota</taxon>
        <taxon>Fungi</taxon>
        <taxon>Fungi incertae sedis</taxon>
        <taxon>Mucoromycota</taxon>
        <taxon>Mortierellomycotina</taxon>
        <taxon>Mortierellomycetes</taxon>
        <taxon>Mortierellales</taxon>
        <taxon>Mortierellaceae</taxon>
        <taxon>Linnemannia</taxon>
    </lineage>
</organism>
<keyword evidence="4" id="KW-1185">Reference proteome</keyword>
<name>A0A9P6R6D8_9FUNG</name>
<proteinExistence type="predicted"/>
<feature type="compositionally biased region" description="Acidic residues" evidence="1">
    <location>
        <begin position="321"/>
        <end position="333"/>
    </location>
</feature>
<keyword evidence="2" id="KW-0812">Transmembrane</keyword>
<protein>
    <submittedName>
        <fullName evidence="3">Uncharacterized protein</fullName>
    </submittedName>
</protein>
<evidence type="ECO:0000313" key="3">
    <source>
        <dbReference type="EMBL" id="KAG0312907.1"/>
    </source>
</evidence>
<feature type="transmembrane region" description="Helical" evidence="2">
    <location>
        <begin position="45"/>
        <end position="67"/>
    </location>
</feature>
<evidence type="ECO:0000313" key="4">
    <source>
        <dbReference type="Proteomes" id="UP000823405"/>
    </source>
</evidence>
<feature type="region of interest" description="Disordered" evidence="1">
    <location>
        <begin position="488"/>
        <end position="553"/>
    </location>
</feature>
<dbReference type="AlphaFoldDB" id="A0A9P6R6D8"/>
<accession>A0A9P6R6D8</accession>
<gene>
    <name evidence="3" type="ORF">BGZ97_010710</name>
</gene>
<keyword evidence="2" id="KW-1133">Transmembrane helix</keyword>
<feature type="region of interest" description="Disordered" evidence="1">
    <location>
        <begin position="164"/>
        <end position="184"/>
    </location>
</feature>
<reference evidence="3" key="1">
    <citation type="journal article" date="2020" name="Fungal Divers.">
        <title>Resolving the Mortierellaceae phylogeny through synthesis of multi-gene phylogenetics and phylogenomics.</title>
        <authorList>
            <person name="Vandepol N."/>
            <person name="Liber J."/>
            <person name="Desiro A."/>
            <person name="Na H."/>
            <person name="Kennedy M."/>
            <person name="Barry K."/>
            <person name="Grigoriev I.V."/>
            <person name="Miller A.N."/>
            <person name="O'Donnell K."/>
            <person name="Stajich J.E."/>
            <person name="Bonito G."/>
        </authorList>
    </citation>
    <scope>NUCLEOTIDE SEQUENCE</scope>
    <source>
        <strain evidence="3">NVP60</strain>
    </source>
</reference>
<evidence type="ECO:0000256" key="1">
    <source>
        <dbReference type="SAM" id="MobiDB-lite"/>
    </source>
</evidence>
<feature type="compositionally biased region" description="Acidic residues" evidence="1">
    <location>
        <begin position="509"/>
        <end position="538"/>
    </location>
</feature>
<feature type="compositionally biased region" description="Acidic residues" evidence="1">
    <location>
        <begin position="490"/>
        <end position="502"/>
    </location>
</feature>
<dbReference type="OrthoDB" id="2449858at2759"/>
<feature type="compositionally biased region" description="Low complexity" evidence="1">
    <location>
        <begin position="430"/>
        <end position="440"/>
    </location>
</feature>
<dbReference type="Proteomes" id="UP000823405">
    <property type="component" value="Unassembled WGS sequence"/>
</dbReference>
<feature type="region of interest" description="Disordered" evidence="1">
    <location>
        <begin position="318"/>
        <end position="358"/>
    </location>
</feature>
<feature type="transmembrane region" description="Helical" evidence="2">
    <location>
        <begin position="88"/>
        <end position="113"/>
    </location>
</feature>
<dbReference type="EMBL" id="JAAAIN010000568">
    <property type="protein sequence ID" value="KAG0312907.1"/>
    <property type="molecule type" value="Genomic_DNA"/>
</dbReference>
<keyword evidence="2" id="KW-0472">Membrane</keyword>
<feature type="compositionally biased region" description="Polar residues" evidence="1">
    <location>
        <begin position="409"/>
        <end position="418"/>
    </location>
</feature>
<sequence>MKVNHETLRQIQGWANLLDGMRDADADVDADANADAGEGKGWHSYLWRMIPGFGFLICAVMSYFKVYRPLVTRFKFDDAADRITLQRYACQCVLTDLFLGFFGLLVFPIAPFLQLFFCSNLRMVDSARIRVVRHGEKCSKAFSESRLGSSSVEMTVNVKTRGNGSLKQRRMTMGNKGPQEPLKRLVMPSPLPAVSVVPRAVTVMNYVTSPTLSPILELPEGEATEVAEAALIQIHGQLQQQQQQQQQQQSTAATGWHYLVGGGDEVAAAADEYFATAAGSVLLPPLGAQTRRNRATEAGMYRSQEMMSSATGYFFTPPEASIEDPSVEDEEEDGLHQPGTGLHQISPKGSTPPPPPPPLFTLPLPWPVPKCKQHHIPPEYYYPKKGQLKDDYWRLSCPLLTGLEAISGSGATSSKTNTRSGSRQEGGGESDSSFSSSNSSVVGNRDLKAMALARGCVSMSSALPVMRWLNRDVEYGGSLAAPAVYGYGMETDEDGEDEDDEMQDHSNDEMYENEYEYEYDEDEEEEDGLATQEEDLSSEDSGFGRESSSESDG</sequence>
<evidence type="ECO:0000256" key="2">
    <source>
        <dbReference type="SAM" id="Phobius"/>
    </source>
</evidence>
<comment type="caution">
    <text evidence="3">The sequence shown here is derived from an EMBL/GenBank/DDBJ whole genome shotgun (WGS) entry which is preliminary data.</text>
</comment>